<sequence length="603" mass="64311">MVVVVRDLETARDNARKAAAVLQGVPAATEGGDGTSASPPPTPAAPVRTTLAALIPEAPPGLVPPHVAAAADVTVEIFYNLTLPEVQQHELDRGEAVRAANGAMVVHTGAYTGRSPKDRFIVDRAGGFAQHIDWGEVNQPISPSNNDALFELVTAGLAGKHLFVFDGYVGASTISGRRVRVITCDAYLHHFCINMLIPPAALGEPEPTLDAFDPEYTVLSASCVTDEAGWRQHGLHSAAFITMDFDRRLTLIGGTKYSGEIKKGLFACLNAWLPQEGRLSMHCAATTNQTGTDSVLFFGLSGTGKTTLSSDPSRKLIGDDEHAWFDFGVYNLEWGCYCKTLGLTEAREPDLYHAIKDGSILENVVLDSKGNPVYSDASLTPNGRASYPMHFVLAHEPSRRGPHPHAIIFLTSDAFGVFPAVSRLSPEQASYHFLSGYTAKVAGTERGIVEPVPTFSHCYGAAFMPLRPGVYGDLLAKKMREHNTDVYLLNTGWTGGGPGVGHRFPLAVTRALVTAIVTGAMAKATLAQADPIFRLRSPVVVPGAAGEAIPAGVLDPKAAWVANGKGDEYDAVARRVAGLFVKNWTERGFSAELAEYGPVGEEA</sequence>
<organism evidence="1 2">
    <name type="scientific">Pyropia yezoensis</name>
    <name type="common">Susabi-nori</name>
    <name type="synonym">Porphyra yezoensis</name>
    <dbReference type="NCBI Taxonomy" id="2788"/>
    <lineage>
        <taxon>Eukaryota</taxon>
        <taxon>Rhodophyta</taxon>
        <taxon>Bangiophyceae</taxon>
        <taxon>Bangiales</taxon>
        <taxon>Bangiaceae</taxon>
        <taxon>Pyropia</taxon>
    </lineage>
</organism>
<dbReference type="Proteomes" id="UP000798662">
    <property type="component" value="Chromosome 1"/>
</dbReference>
<reference evidence="1" key="1">
    <citation type="submission" date="2019-11" db="EMBL/GenBank/DDBJ databases">
        <title>Nori genome reveals adaptations in red seaweeds to the harsh intertidal environment.</title>
        <authorList>
            <person name="Wang D."/>
            <person name="Mao Y."/>
        </authorList>
    </citation>
    <scope>NUCLEOTIDE SEQUENCE</scope>
    <source>
        <tissue evidence="1">Gametophyte</tissue>
    </source>
</reference>
<name>A0ACC3BIY3_PYRYE</name>
<dbReference type="EMBL" id="CM020618">
    <property type="protein sequence ID" value="KAK1857895.1"/>
    <property type="molecule type" value="Genomic_DNA"/>
</dbReference>
<comment type="caution">
    <text evidence="1">The sequence shown here is derived from an EMBL/GenBank/DDBJ whole genome shotgun (WGS) entry which is preliminary data.</text>
</comment>
<accession>A0ACC3BIY3</accession>
<keyword evidence="2" id="KW-1185">Reference proteome</keyword>
<evidence type="ECO:0000313" key="1">
    <source>
        <dbReference type="EMBL" id="KAK1857895.1"/>
    </source>
</evidence>
<protein>
    <submittedName>
        <fullName evidence="1">Uncharacterized protein</fullName>
    </submittedName>
</protein>
<proteinExistence type="predicted"/>
<evidence type="ECO:0000313" key="2">
    <source>
        <dbReference type="Proteomes" id="UP000798662"/>
    </source>
</evidence>
<gene>
    <name evidence="1" type="ORF">I4F81_000509</name>
</gene>